<proteinExistence type="predicted"/>
<dbReference type="AlphaFoldDB" id="A0A9D4H241"/>
<evidence type="ECO:0000313" key="2">
    <source>
        <dbReference type="Proteomes" id="UP000828390"/>
    </source>
</evidence>
<dbReference type="PANTHER" id="PTHR24401">
    <property type="entry name" value="SI:CH211-243P7.3-RELATED"/>
    <property type="match status" value="1"/>
</dbReference>
<accession>A0A9D4H241</accession>
<reference evidence="1" key="2">
    <citation type="submission" date="2020-11" db="EMBL/GenBank/DDBJ databases">
        <authorList>
            <person name="McCartney M.A."/>
            <person name="Auch B."/>
            <person name="Kono T."/>
            <person name="Mallez S."/>
            <person name="Becker A."/>
            <person name="Gohl D.M."/>
            <person name="Silverstein K.A.T."/>
            <person name="Koren S."/>
            <person name="Bechman K.B."/>
            <person name="Herman A."/>
            <person name="Abrahante J.E."/>
            <person name="Garbe J."/>
        </authorList>
    </citation>
    <scope>NUCLEOTIDE SEQUENCE</scope>
    <source>
        <strain evidence="1">Duluth1</strain>
        <tissue evidence="1">Whole animal</tissue>
    </source>
</reference>
<dbReference type="EMBL" id="JAIWYP010000005">
    <property type="protein sequence ID" value="KAH3826018.1"/>
    <property type="molecule type" value="Genomic_DNA"/>
</dbReference>
<evidence type="ECO:0000313" key="1">
    <source>
        <dbReference type="EMBL" id="KAH3826018.1"/>
    </source>
</evidence>
<name>A0A9D4H241_DREPO</name>
<dbReference type="PANTHER" id="PTHR24401:SF29">
    <property type="entry name" value="SI:CH211-243P7.3-RELATED"/>
    <property type="match status" value="1"/>
</dbReference>
<dbReference type="Proteomes" id="UP000828390">
    <property type="component" value="Unassembled WGS sequence"/>
</dbReference>
<reference evidence="1" key="1">
    <citation type="journal article" date="2019" name="bioRxiv">
        <title>The Genome of the Zebra Mussel, Dreissena polymorpha: A Resource for Invasive Species Research.</title>
        <authorList>
            <person name="McCartney M.A."/>
            <person name="Auch B."/>
            <person name="Kono T."/>
            <person name="Mallez S."/>
            <person name="Zhang Y."/>
            <person name="Obille A."/>
            <person name="Becker A."/>
            <person name="Abrahante J.E."/>
            <person name="Garbe J."/>
            <person name="Badalamenti J.P."/>
            <person name="Herman A."/>
            <person name="Mangelson H."/>
            <person name="Liachko I."/>
            <person name="Sullivan S."/>
            <person name="Sone E.D."/>
            <person name="Koren S."/>
            <person name="Silverstein K.A.T."/>
            <person name="Beckman K.B."/>
            <person name="Gohl D.M."/>
        </authorList>
    </citation>
    <scope>NUCLEOTIDE SEQUENCE</scope>
    <source>
        <strain evidence="1">Duluth1</strain>
        <tissue evidence="1">Whole animal</tissue>
    </source>
</reference>
<protein>
    <submittedName>
        <fullName evidence="1">Uncharacterized protein</fullName>
    </submittedName>
</protein>
<comment type="caution">
    <text evidence="1">The sequence shown here is derived from an EMBL/GenBank/DDBJ whole genome shotgun (WGS) entry which is preliminary data.</text>
</comment>
<sequence length="180" mass="20669">MGQTRGTATWATNVGNEKGQVLMCVMTCAEGIGLGPMIAGLVDRYDRAGQPPPQVMYVDRDCCGDSLLRKLFYAWPNMIMRLDIWHFMRRFSLGCSTDAHILYPVFMSRLSKAIFEWSAEDLDMLREAKRLELITRHVTDPTRDDIVRWLTKTELATYCRRRTRGTEETTRLIGKHCVAC</sequence>
<keyword evidence="2" id="KW-1185">Reference proteome</keyword>
<gene>
    <name evidence="1" type="ORF">DPMN_127907</name>
</gene>
<organism evidence="1 2">
    <name type="scientific">Dreissena polymorpha</name>
    <name type="common">Zebra mussel</name>
    <name type="synonym">Mytilus polymorpha</name>
    <dbReference type="NCBI Taxonomy" id="45954"/>
    <lineage>
        <taxon>Eukaryota</taxon>
        <taxon>Metazoa</taxon>
        <taxon>Spiralia</taxon>
        <taxon>Lophotrochozoa</taxon>
        <taxon>Mollusca</taxon>
        <taxon>Bivalvia</taxon>
        <taxon>Autobranchia</taxon>
        <taxon>Heteroconchia</taxon>
        <taxon>Euheterodonta</taxon>
        <taxon>Imparidentia</taxon>
        <taxon>Neoheterodontei</taxon>
        <taxon>Myida</taxon>
        <taxon>Dreissenoidea</taxon>
        <taxon>Dreissenidae</taxon>
        <taxon>Dreissena</taxon>
    </lineage>
</organism>